<evidence type="ECO:0000313" key="7">
    <source>
        <dbReference type="EMBL" id="KAF7337697.1"/>
    </source>
</evidence>
<dbReference type="AlphaFoldDB" id="A0A8H6XAW6"/>
<comment type="subcellular location">
    <subcellularLocation>
        <location evidence="1">Mitochondrion membrane</location>
        <topology evidence="1">Multi-pass membrane protein</topology>
    </subcellularLocation>
</comment>
<keyword evidence="5 6" id="KW-0472">Membrane</keyword>
<accession>A0A8H6XAW6</accession>
<evidence type="ECO:0000256" key="5">
    <source>
        <dbReference type="ARBA" id="ARBA00023136"/>
    </source>
</evidence>
<dbReference type="PANTHER" id="PTHR28234:SF1">
    <property type="entry name" value="NUCLEAR CONTROL OF ATPASE PROTEIN 2"/>
    <property type="match status" value="1"/>
</dbReference>
<keyword evidence="2 6" id="KW-0812">Transmembrane</keyword>
<keyword evidence="8" id="KW-1185">Reference proteome</keyword>
<reference evidence="7" key="1">
    <citation type="submission" date="2020-05" db="EMBL/GenBank/DDBJ databases">
        <title>Mycena genomes resolve the evolution of fungal bioluminescence.</title>
        <authorList>
            <person name="Tsai I.J."/>
        </authorList>
    </citation>
    <scope>NUCLEOTIDE SEQUENCE</scope>
    <source>
        <strain evidence="7">160909Yilan</strain>
    </source>
</reference>
<dbReference type="EMBL" id="JACAZH010000033">
    <property type="protein sequence ID" value="KAF7337697.1"/>
    <property type="molecule type" value="Genomic_DNA"/>
</dbReference>
<evidence type="ECO:0008006" key="9">
    <source>
        <dbReference type="Google" id="ProtNLM"/>
    </source>
</evidence>
<evidence type="ECO:0000256" key="6">
    <source>
        <dbReference type="SAM" id="Phobius"/>
    </source>
</evidence>
<name>A0A8H6XAW6_9AGAR</name>
<dbReference type="OrthoDB" id="413313at2759"/>
<organism evidence="7 8">
    <name type="scientific">Mycena sanguinolenta</name>
    <dbReference type="NCBI Taxonomy" id="230812"/>
    <lineage>
        <taxon>Eukaryota</taxon>
        <taxon>Fungi</taxon>
        <taxon>Dikarya</taxon>
        <taxon>Basidiomycota</taxon>
        <taxon>Agaricomycotina</taxon>
        <taxon>Agaricomycetes</taxon>
        <taxon>Agaricomycetidae</taxon>
        <taxon>Agaricales</taxon>
        <taxon>Marasmiineae</taxon>
        <taxon>Mycenaceae</taxon>
        <taxon>Mycena</taxon>
    </lineage>
</organism>
<keyword evidence="4" id="KW-0496">Mitochondrion</keyword>
<evidence type="ECO:0000256" key="1">
    <source>
        <dbReference type="ARBA" id="ARBA00004225"/>
    </source>
</evidence>
<evidence type="ECO:0000256" key="3">
    <source>
        <dbReference type="ARBA" id="ARBA00022989"/>
    </source>
</evidence>
<feature type="transmembrane region" description="Helical" evidence="6">
    <location>
        <begin position="497"/>
        <end position="518"/>
    </location>
</feature>
<evidence type="ECO:0000256" key="4">
    <source>
        <dbReference type="ARBA" id="ARBA00023128"/>
    </source>
</evidence>
<evidence type="ECO:0000313" key="8">
    <source>
        <dbReference type="Proteomes" id="UP000623467"/>
    </source>
</evidence>
<evidence type="ECO:0000256" key="2">
    <source>
        <dbReference type="ARBA" id="ARBA00022692"/>
    </source>
</evidence>
<protein>
    <recommendedName>
        <fullName evidence="9">NCA2-domain-containing protein</fullName>
    </recommendedName>
</protein>
<keyword evidence="3 6" id="KW-1133">Transmembrane helix</keyword>
<gene>
    <name evidence="7" type="ORF">MSAN_02243200</name>
</gene>
<dbReference type="InterPro" id="IPR013946">
    <property type="entry name" value="NCA2-like"/>
</dbReference>
<dbReference type="Pfam" id="PF08637">
    <property type="entry name" value="NCA2"/>
    <property type="match status" value="1"/>
</dbReference>
<sequence length="645" mass="71515">MSRLRIDSSNFARSFTRPLSTRLSSSSIASDAPQVVSESTETLRSLLGSLKPPVSQSAVDEALKYLARAGGNALVNTEHTSEQEKVLKSAVVHQVAVGLYARSLDIYLNEAMEIELEAEWWANVERSGISVAWFLLQSTMEFLLQDFFNDSITALPSRLSRALRTIVDALRAHRLPLRLSSFTPSTLFRLLPSTAFRPSAVTTSLFPHLEHEPTLTSVVWTRPSLDPSRCLQTIWSAIFLPLDLAREECRYKRKKLEILMNQRAEQLGHLAQLRVATTSDAFPKSLAVSIGGGSSLQQDDIQHVQYISSSLLPSHIAEHTNAIRQFQRPSRLSLIWPKLLFIPPLALYALRSLYVSRASIAQIGRDAKETAAGFMKNSLIDPLKEVLKTVRTGGEDGVIVRKEGVAADLSSLERMTLSLARDHLHYDSAQLEALSKQIRVGDLTPVLQLYEEDIKTPVKSALTGTLLRSLFIQVQKAKVDIDQALAGIDKLLKSQELTFAFVGLAPALVIVTLVGSYLSHLWHEARGGGPSRFGGRLKRRTRAWAAMRRIERLLVSQPRVGDTTSPSTSLSPLTTGLLLVSVTRLRAFAEHSLPSGSRLREGFLGDVGDLEDPAMPREEKLRVIERMWRSWGGVLGWHYIAAESV</sequence>
<dbReference type="Proteomes" id="UP000623467">
    <property type="component" value="Unassembled WGS sequence"/>
</dbReference>
<dbReference type="GO" id="GO:0005741">
    <property type="term" value="C:mitochondrial outer membrane"/>
    <property type="evidence" value="ECO:0007669"/>
    <property type="project" value="TreeGrafter"/>
</dbReference>
<comment type="caution">
    <text evidence="7">The sequence shown here is derived from an EMBL/GenBank/DDBJ whole genome shotgun (WGS) entry which is preliminary data.</text>
</comment>
<dbReference type="PANTHER" id="PTHR28234">
    <property type="entry name" value="NUCLEAR CONTROL OF ATPASE PROTEIN 2"/>
    <property type="match status" value="1"/>
</dbReference>
<proteinExistence type="predicted"/>